<feature type="signal peptide" evidence="1">
    <location>
        <begin position="1"/>
        <end position="28"/>
    </location>
</feature>
<evidence type="ECO:0008006" key="4">
    <source>
        <dbReference type="Google" id="ProtNLM"/>
    </source>
</evidence>
<dbReference type="AlphaFoldDB" id="A0A511QE11"/>
<name>A0A511QE11_9VIBR</name>
<evidence type="ECO:0000313" key="3">
    <source>
        <dbReference type="Proteomes" id="UP000321922"/>
    </source>
</evidence>
<gene>
    <name evidence="2" type="ORF">VSA01S_16520</name>
</gene>
<accession>A0A511QE11</accession>
<keyword evidence="1" id="KW-0732">Signal</keyword>
<reference evidence="2 3" key="1">
    <citation type="submission" date="2019-07" db="EMBL/GenBank/DDBJ databases">
        <title>Whole genome shotgun sequence of Vibrio sagamiensis NBRC 104589.</title>
        <authorList>
            <person name="Hosoyama A."/>
            <person name="Uohara A."/>
            <person name="Ohji S."/>
            <person name="Ichikawa N."/>
        </authorList>
    </citation>
    <scope>NUCLEOTIDE SEQUENCE [LARGE SCALE GENOMIC DNA]</scope>
    <source>
        <strain evidence="2 3">NBRC 104589</strain>
    </source>
</reference>
<sequence length="126" mass="13862">MRVNDMLKRSTRFLILMSTVLLSSNSFADWLNLTGKVKVISTYAHTNTIIVALEQKGSPIVGCSDTTSFAISKDLQPEARARMYSMALAAEASDSTITISYGGAANDCVKYDNNVSFRKIVRMIKN</sequence>
<dbReference type="EMBL" id="BJXJ01000013">
    <property type="protein sequence ID" value="GEM75540.1"/>
    <property type="molecule type" value="Genomic_DNA"/>
</dbReference>
<dbReference type="Proteomes" id="UP000321922">
    <property type="component" value="Unassembled WGS sequence"/>
</dbReference>
<protein>
    <recommendedName>
        <fullName evidence="4">Lipoprotein</fullName>
    </recommendedName>
</protein>
<feature type="chain" id="PRO_5022037382" description="Lipoprotein" evidence="1">
    <location>
        <begin position="29"/>
        <end position="126"/>
    </location>
</feature>
<comment type="caution">
    <text evidence="2">The sequence shown here is derived from an EMBL/GenBank/DDBJ whole genome shotgun (WGS) entry which is preliminary data.</text>
</comment>
<organism evidence="2 3">
    <name type="scientific">Vibrio sagamiensis NBRC 104589</name>
    <dbReference type="NCBI Taxonomy" id="1219064"/>
    <lineage>
        <taxon>Bacteria</taxon>
        <taxon>Pseudomonadati</taxon>
        <taxon>Pseudomonadota</taxon>
        <taxon>Gammaproteobacteria</taxon>
        <taxon>Vibrionales</taxon>
        <taxon>Vibrionaceae</taxon>
        <taxon>Vibrio</taxon>
    </lineage>
</organism>
<evidence type="ECO:0000256" key="1">
    <source>
        <dbReference type="SAM" id="SignalP"/>
    </source>
</evidence>
<proteinExistence type="predicted"/>
<evidence type="ECO:0000313" key="2">
    <source>
        <dbReference type="EMBL" id="GEM75540.1"/>
    </source>
</evidence>
<keyword evidence="3" id="KW-1185">Reference proteome</keyword>